<dbReference type="Proteomes" id="UP000297245">
    <property type="component" value="Unassembled WGS sequence"/>
</dbReference>
<accession>A0A4S8LXZ7</accession>
<feature type="transmembrane region" description="Helical" evidence="1">
    <location>
        <begin position="12"/>
        <end position="28"/>
    </location>
</feature>
<gene>
    <name evidence="2" type="ORF">K435DRAFT_162812</name>
</gene>
<dbReference type="EMBL" id="ML179224">
    <property type="protein sequence ID" value="THU94420.1"/>
    <property type="molecule type" value="Genomic_DNA"/>
</dbReference>
<keyword evidence="3" id="KW-1185">Reference proteome</keyword>
<evidence type="ECO:0000256" key="1">
    <source>
        <dbReference type="SAM" id="Phobius"/>
    </source>
</evidence>
<reference evidence="2 3" key="1">
    <citation type="journal article" date="2019" name="Nat. Ecol. Evol.">
        <title>Megaphylogeny resolves global patterns of mushroom evolution.</title>
        <authorList>
            <person name="Varga T."/>
            <person name="Krizsan K."/>
            <person name="Foldi C."/>
            <person name="Dima B."/>
            <person name="Sanchez-Garcia M."/>
            <person name="Sanchez-Ramirez S."/>
            <person name="Szollosi G.J."/>
            <person name="Szarkandi J.G."/>
            <person name="Papp V."/>
            <person name="Albert L."/>
            <person name="Andreopoulos W."/>
            <person name="Angelini C."/>
            <person name="Antonin V."/>
            <person name="Barry K.W."/>
            <person name="Bougher N.L."/>
            <person name="Buchanan P."/>
            <person name="Buyck B."/>
            <person name="Bense V."/>
            <person name="Catcheside P."/>
            <person name="Chovatia M."/>
            <person name="Cooper J."/>
            <person name="Damon W."/>
            <person name="Desjardin D."/>
            <person name="Finy P."/>
            <person name="Geml J."/>
            <person name="Haridas S."/>
            <person name="Hughes K."/>
            <person name="Justo A."/>
            <person name="Karasinski D."/>
            <person name="Kautmanova I."/>
            <person name="Kiss B."/>
            <person name="Kocsube S."/>
            <person name="Kotiranta H."/>
            <person name="LaButti K.M."/>
            <person name="Lechner B.E."/>
            <person name="Liimatainen K."/>
            <person name="Lipzen A."/>
            <person name="Lukacs Z."/>
            <person name="Mihaltcheva S."/>
            <person name="Morgado L.N."/>
            <person name="Niskanen T."/>
            <person name="Noordeloos M.E."/>
            <person name="Ohm R.A."/>
            <person name="Ortiz-Santana B."/>
            <person name="Ovrebo C."/>
            <person name="Racz N."/>
            <person name="Riley R."/>
            <person name="Savchenko A."/>
            <person name="Shiryaev A."/>
            <person name="Soop K."/>
            <person name="Spirin V."/>
            <person name="Szebenyi C."/>
            <person name="Tomsovsky M."/>
            <person name="Tulloss R.E."/>
            <person name="Uehling J."/>
            <person name="Grigoriev I.V."/>
            <person name="Vagvolgyi C."/>
            <person name="Papp T."/>
            <person name="Martin F.M."/>
            <person name="Miettinen O."/>
            <person name="Hibbett D.S."/>
            <person name="Nagy L.G."/>
        </authorList>
    </citation>
    <scope>NUCLEOTIDE SEQUENCE [LARGE SCALE GENOMIC DNA]</scope>
    <source>
        <strain evidence="2 3">CBS 962.96</strain>
    </source>
</reference>
<organism evidence="2 3">
    <name type="scientific">Dendrothele bispora (strain CBS 962.96)</name>
    <dbReference type="NCBI Taxonomy" id="1314807"/>
    <lineage>
        <taxon>Eukaryota</taxon>
        <taxon>Fungi</taxon>
        <taxon>Dikarya</taxon>
        <taxon>Basidiomycota</taxon>
        <taxon>Agaricomycotina</taxon>
        <taxon>Agaricomycetes</taxon>
        <taxon>Agaricomycetidae</taxon>
        <taxon>Agaricales</taxon>
        <taxon>Agaricales incertae sedis</taxon>
        <taxon>Dendrothele</taxon>
    </lineage>
</organism>
<keyword evidence="1" id="KW-1133">Transmembrane helix</keyword>
<protein>
    <submittedName>
        <fullName evidence="2">Uncharacterized protein</fullName>
    </submittedName>
</protein>
<proteinExistence type="predicted"/>
<dbReference type="AlphaFoldDB" id="A0A4S8LXZ7"/>
<evidence type="ECO:0000313" key="2">
    <source>
        <dbReference type="EMBL" id="THU94420.1"/>
    </source>
</evidence>
<sequence length="83" mass="9775">MIKFGTFNPLFYRLQWCLCFLEFIFLLLRQQCTFCCKYALQTLMALFSDNKTQDTRAPMHSATAHTPSFHHCYVCSSTFESDQ</sequence>
<name>A0A4S8LXZ7_DENBC</name>
<keyword evidence="1" id="KW-0472">Membrane</keyword>
<evidence type="ECO:0000313" key="3">
    <source>
        <dbReference type="Proteomes" id="UP000297245"/>
    </source>
</evidence>
<keyword evidence="1" id="KW-0812">Transmembrane</keyword>